<keyword evidence="3" id="KW-1185">Reference proteome</keyword>
<evidence type="ECO:0000256" key="1">
    <source>
        <dbReference type="SAM" id="MobiDB-lite"/>
    </source>
</evidence>
<gene>
    <name evidence="2" type="ORF">SAMN05660991_04619</name>
</gene>
<dbReference type="AlphaFoldDB" id="A0A1H8WQ72"/>
<evidence type="ECO:0000313" key="2">
    <source>
        <dbReference type="EMBL" id="SEP29653.1"/>
    </source>
</evidence>
<sequence length="65" mass="7063">MLVVGGLSYRSVVTPEPADSPDRERRLVALDVFIAEFEAAHGAITTDEMNTAAGHLRDRAPDPRT</sequence>
<reference evidence="3" key="1">
    <citation type="submission" date="2016-10" db="EMBL/GenBank/DDBJ databases">
        <authorList>
            <person name="Varghese N."/>
            <person name="Submissions S."/>
        </authorList>
    </citation>
    <scope>NUCLEOTIDE SEQUENCE [LARGE SCALE GENOMIC DNA]</scope>
    <source>
        <strain evidence="3">DSM 45413</strain>
    </source>
</reference>
<proteinExistence type="predicted"/>
<organism evidence="2 3">
    <name type="scientific">Trujillonella endophytica</name>
    <dbReference type="NCBI Taxonomy" id="673521"/>
    <lineage>
        <taxon>Bacteria</taxon>
        <taxon>Bacillati</taxon>
        <taxon>Actinomycetota</taxon>
        <taxon>Actinomycetes</taxon>
        <taxon>Geodermatophilales</taxon>
        <taxon>Geodermatophilaceae</taxon>
        <taxon>Trujillonella</taxon>
    </lineage>
</organism>
<feature type="region of interest" description="Disordered" evidence="1">
    <location>
        <begin position="46"/>
        <end position="65"/>
    </location>
</feature>
<dbReference type="EMBL" id="FOEE01000025">
    <property type="protein sequence ID" value="SEP29653.1"/>
    <property type="molecule type" value="Genomic_DNA"/>
</dbReference>
<accession>A0A1H8WQ72</accession>
<dbReference type="Proteomes" id="UP000198960">
    <property type="component" value="Unassembled WGS sequence"/>
</dbReference>
<feature type="compositionally biased region" description="Basic and acidic residues" evidence="1">
    <location>
        <begin position="55"/>
        <end position="65"/>
    </location>
</feature>
<name>A0A1H8WQ72_9ACTN</name>
<protein>
    <submittedName>
        <fullName evidence="2">Uncharacterized protein</fullName>
    </submittedName>
</protein>
<evidence type="ECO:0000313" key="3">
    <source>
        <dbReference type="Proteomes" id="UP000198960"/>
    </source>
</evidence>